<keyword evidence="3" id="KW-1185">Reference proteome</keyword>
<organism evidence="2 3">
    <name type="scientific">Algisphaera agarilytica</name>
    <dbReference type="NCBI Taxonomy" id="1385975"/>
    <lineage>
        <taxon>Bacteria</taxon>
        <taxon>Pseudomonadati</taxon>
        <taxon>Planctomycetota</taxon>
        <taxon>Phycisphaerae</taxon>
        <taxon>Phycisphaerales</taxon>
        <taxon>Phycisphaeraceae</taxon>
        <taxon>Algisphaera</taxon>
    </lineage>
</organism>
<evidence type="ECO:0000313" key="3">
    <source>
        <dbReference type="Proteomes" id="UP000541810"/>
    </source>
</evidence>
<dbReference type="SUPFAM" id="SSF51338">
    <property type="entry name" value="Composite domain of metallo-dependent hydrolases"/>
    <property type="match status" value="1"/>
</dbReference>
<dbReference type="SUPFAM" id="SSF51556">
    <property type="entry name" value="Metallo-dependent hydrolases"/>
    <property type="match status" value="1"/>
</dbReference>
<evidence type="ECO:0000259" key="1">
    <source>
        <dbReference type="Pfam" id="PF01979"/>
    </source>
</evidence>
<dbReference type="EC" id="3.6.1.63" evidence="2"/>
<proteinExistence type="predicted"/>
<accession>A0A7X0H8R6</accession>
<dbReference type="EMBL" id="JACHGY010000001">
    <property type="protein sequence ID" value="MBB6431375.1"/>
    <property type="molecule type" value="Genomic_DNA"/>
</dbReference>
<dbReference type="InterPro" id="IPR051781">
    <property type="entry name" value="Metallo-dep_Hydrolase"/>
</dbReference>
<dbReference type="PANTHER" id="PTHR43135">
    <property type="entry name" value="ALPHA-D-RIBOSE 1-METHYLPHOSPHONATE 5-TRIPHOSPHATE DIPHOSPHATASE"/>
    <property type="match status" value="1"/>
</dbReference>
<keyword evidence="2" id="KW-0378">Hydrolase</keyword>
<dbReference type="AlphaFoldDB" id="A0A7X0H8R6"/>
<comment type="caution">
    <text evidence="2">The sequence shown here is derived from an EMBL/GenBank/DDBJ whole genome shotgun (WGS) entry which is preliminary data.</text>
</comment>
<dbReference type="NCBIfam" id="NF011984">
    <property type="entry name" value="PRK15446.1-5"/>
    <property type="match status" value="1"/>
</dbReference>
<protein>
    <submittedName>
        <fullName evidence="2">Alpha-D-ribose 1-methylphosphonate 5-triphosphate diphosphatase</fullName>
        <ecNumber evidence="2">3.6.1.63</ecNumber>
    </submittedName>
</protein>
<dbReference type="InterPro" id="IPR012696">
    <property type="entry name" value="PhnM"/>
</dbReference>
<dbReference type="Gene3D" id="3.20.20.140">
    <property type="entry name" value="Metal-dependent hydrolases"/>
    <property type="match status" value="2"/>
</dbReference>
<dbReference type="PANTHER" id="PTHR43135:SF3">
    <property type="entry name" value="ALPHA-D-RIBOSE 1-METHYLPHOSPHONATE 5-TRIPHOSPHATE DIPHOSPHATASE"/>
    <property type="match status" value="1"/>
</dbReference>
<dbReference type="PIRSF" id="PIRSF038971">
    <property type="entry name" value="PhnM"/>
    <property type="match status" value="1"/>
</dbReference>
<dbReference type="RefSeq" id="WP_184678845.1">
    <property type="nucleotide sequence ID" value="NZ_JACHGY010000001.1"/>
</dbReference>
<evidence type="ECO:0000313" key="2">
    <source>
        <dbReference type="EMBL" id="MBB6431375.1"/>
    </source>
</evidence>
<dbReference type="InterPro" id="IPR006680">
    <property type="entry name" value="Amidohydro-rel"/>
</dbReference>
<dbReference type="Proteomes" id="UP000541810">
    <property type="component" value="Unassembled WGS sequence"/>
</dbReference>
<dbReference type="InterPro" id="IPR011059">
    <property type="entry name" value="Metal-dep_hydrolase_composite"/>
</dbReference>
<dbReference type="GO" id="GO:0016810">
    <property type="term" value="F:hydrolase activity, acting on carbon-nitrogen (but not peptide) bonds"/>
    <property type="evidence" value="ECO:0007669"/>
    <property type="project" value="InterPro"/>
</dbReference>
<dbReference type="InterPro" id="IPR032466">
    <property type="entry name" value="Metal_Hydrolase"/>
</dbReference>
<reference evidence="2 3" key="1">
    <citation type="submission" date="2020-08" db="EMBL/GenBank/DDBJ databases">
        <title>Genomic Encyclopedia of Type Strains, Phase IV (KMG-IV): sequencing the most valuable type-strain genomes for metagenomic binning, comparative biology and taxonomic classification.</title>
        <authorList>
            <person name="Goeker M."/>
        </authorList>
    </citation>
    <scope>NUCLEOTIDE SEQUENCE [LARGE SCALE GENOMIC DNA]</scope>
    <source>
        <strain evidence="2 3">DSM 103725</strain>
    </source>
</reference>
<dbReference type="NCBIfam" id="NF011987">
    <property type="entry name" value="PRK15446.2-3"/>
    <property type="match status" value="1"/>
</dbReference>
<dbReference type="Gene3D" id="2.30.40.10">
    <property type="entry name" value="Urease, subunit C, domain 1"/>
    <property type="match status" value="1"/>
</dbReference>
<name>A0A7X0H8R6_9BACT</name>
<dbReference type="Pfam" id="PF01979">
    <property type="entry name" value="Amidohydro_1"/>
    <property type="match status" value="1"/>
</dbReference>
<gene>
    <name evidence="2" type="ORF">HNQ40_003181</name>
</gene>
<sequence length="384" mass="41646">MSRTTLIHHARLVLPDQVIDDGSLLIEDSTIASICPDSDVADEHIDARGQVLMPGMIDLHSDAIESEIEPRPGVMLPTTFAIQQIDRSSAALGLTTVYHSLSFSGKELGLRNDELAASVARAVHAYAQTLHPCIDNRVHARYEVTNDAAISVLQELLAEEVLSLLSLMDHTPGQGQFQTMESYHNYLAKRYAYDTEALGTVIAEKLTAADGAWERATQLVEAAKQHDVPLASHDDDSASRVQMMIDLGVSLCEFPINAEAGEAIKEFGEHALVGSPNVFRGGSQSSGMRAIDAIEAGHADCLCSDYVPSTMLPAVWRVCDELGHSLPEAVRLVTLNPAEAVDLHDRGLLAPGLRADLLLVNEDGEYPSVTRTWSRGRCTFRSDA</sequence>
<dbReference type="GO" id="GO:0019700">
    <property type="term" value="P:organic phosphonate catabolic process"/>
    <property type="evidence" value="ECO:0007669"/>
    <property type="project" value="InterPro"/>
</dbReference>
<dbReference type="NCBIfam" id="NF011990">
    <property type="entry name" value="PRK15446.2-6"/>
    <property type="match status" value="1"/>
</dbReference>
<feature type="domain" description="Amidohydrolase-related" evidence="1">
    <location>
        <begin position="220"/>
        <end position="377"/>
    </location>
</feature>